<organism evidence="8 9">
    <name type="scientific">Paenibacillus segetis</name>
    <dbReference type="NCBI Taxonomy" id="1325360"/>
    <lineage>
        <taxon>Bacteria</taxon>
        <taxon>Bacillati</taxon>
        <taxon>Bacillota</taxon>
        <taxon>Bacilli</taxon>
        <taxon>Bacillales</taxon>
        <taxon>Paenibacillaceae</taxon>
        <taxon>Paenibacillus</taxon>
    </lineage>
</organism>
<comment type="subcellular location">
    <subcellularLocation>
        <location evidence="1">Cell membrane</location>
        <topology evidence="1">Single-pass membrane protein</topology>
    </subcellularLocation>
</comment>
<gene>
    <name evidence="8" type="ORF">GCM10008013_45030</name>
</gene>
<proteinExistence type="predicted"/>
<accession>A0ABQ1YTR6</accession>
<dbReference type="InterPro" id="IPR052027">
    <property type="entry name" value="PspC"/>
</dbReference>
<evidence type="ECO:0000256" key="1">
    <source>
        <dbReference type="ARBA" id="ARBA00004162"/>
    </source>
</evidence>
<evidence type="ECO:0000259" key="7">
    <source>
        <dbReference type="Pfam" id="PF04024"/>
    </source>
</evidence>
<evidence type="ECO:0000256" key="6">
    <source>
        <dbReference type="SAM" id="Phobius"/>
    </source>
</evidence>
<evidence type="ECO:0000256" key="5">
    <source>
        <dbReference type="ARBA" id="ARBA00023136"/>
    </source>
</evidence>
<name>A0ABQ1YTR6_9BACL</name>
<keyword evidence="4 6" id="KW-1133">Transmembrane helix</keyword>
<sequence>MKKLYRSVTNKQISGLCGGIAEWLGIDPTVVRLVAVVAVMFSFGTVVALYLIASLIVPKEPTYGFGPDDQFSSY</sequence>
<dbReference type="RefSeq" id="WP_188542142.1">
    <property type="nucleotide sequence ID" value="NZ_BMFT01000005.1"/>
</dbReference>
<dbReference type="PANTHER" id="PTHR33885">
    <property type="entry name" value="PHAGE SHOCK PROTEIN C"/>
    <property type="match status" value="1"/>
</dbReference>
<protein>
    <submittedName>
        <fullName evidence="8">PspC family transcriptional regulator</fullName>
    </submittedName>
</protein>
<dbReference type="Pfam" id="PF04024">
    <property type="entry name" value="PspC"/>
    <property type="match status" value="1"/>
</dbReference>
<feature type="domain" description="Phage shock protein PspC N-terminal" evidence="7">
    <location>
        <begin position="2"/>
        <end position="60"/>
    </location>
</feature>
<evidence type="ECO:0000256" key="3">
    <source>
        <dbReference type="ARBA" id="ARBA00022692"/>
    </source>
</evidence>
<keyword evidence="2" id="KW-1003">Cell membrane</keyword>
<evidence type="ECO:0000313" key="8">
    <source>
        <dbReference type="EMBL" id="GGH37520.1"/>
    </source>
</evidence>
<dbReference type="PANTHER" id="PTHR33885:SF3">
    <property type="entry name" value="PHAGE SHOCK PROTEIN C"/>
    <property type="match status" value="1"/>
</dbReference>
<evidence type="ECO:0000256" key="4">
    <source>
        <dbReference type="ARBA" id="ARBA00022989"/>
    </source>
</evidence>
<evidence type="ECO:0000256" key="2">
    <source>
        <dbReference type="ARBA" id="ARBA00022475"/>
    </source>
</evidence>
<reference evidence="9" key="1">
    <citation type="journal article" date="2019" name="Int. J. Syst. Evol. Microbiol.">
        <title>The Global Catalogue of Microorganisms (GCM) 10K type strain sequencing project: providing services to taxonomists for standard genome sequencing and annotation.</title>
        <authorList>
            <consortium name="The Broad Institute Genomics Platform"/>
            <consortium name="The Broad Institute Genome Sequencing Center for Infectious Disease"/>
            <person name="Wu L."/>
            <person name="Ma J."/>
        </authorList>
    </citation>
    <scope>NUCLEOTIDE SEQUENCE [LARGE SCALE GENOMIC DNA]</scope>
    <source>
        <strain evidence="9">CGMCC 1.12769</strain>
    </source>
</reference>
<keyword evidence="3 6" id="KW-0812">Transmembrane</keyword>
<comment type="caution">
    <text evidence="8">The sequence shown here is derived from an EMBL/GenBank/DDBJ whole genome shotgun (WGS) entry which is preliminary data.</text>
</comment>
<dbReference type="EMBL" id="BMFT01000005">
    <property type="protein sequence ID" value="GGH37520.1"/>
    <property type="molecule type" value="Genomic_DNA"/>
</dbReference>
<dbReference type="Proteomes" id="UP000659344">
    <property type="component" value="Unassembled WGS sequence"/>
</dbReference>
<keyword evidence="5 6" id="KW-0472">Membrane</keyword>
<dbReference type="InterPro" id="IPR007168">
    <property type="entry name" value="Phageshock_PspC_N"/>
</dbReference>
<keyword evidence="9" id="KW-1185">Reference proteome</keyword>
<evidence type="ECO:0000313" key="9">
    <source>
        <dbReference type="Proteomes" id="UP000659344"/>
    </source>
</evidence>
<feature type="transmembrane region" description="Helical" evidence="6">
    <location>
        <begin position="33"/>
        <end position="57"/>
    </location>
</feature>